<accession>A0A0F9MUV4</accession>
<evidence type="ECO:0000313" key="1">
    <source>
        <dbReference type="EMBL" id="KKM73002.1"/>
    </source>
</evidence>
<proteinExistence type="predicted"/>
<comment type="caution">
    <text evidence="1">The sequence shown here is derived from an EMBL/GenBank/DDBJ whole genome shotgun (WGS) entry which is preliminary data.</text>
</comment>
<dbReference type="AlphaFoldDB" id="A0A0F9MUV4"/>
<name>A0A0F9MUV4_9ZZZZ</name>
<organism evidence="1">
    <name type="scientific">marine sediment metagenome</name>
    <dbReference type="NCBI Taxonomy" id="412755"/>
    <lineage>
        <taxon>unclassified sequences</taxon>
        <taxon>metagenomes</taxon>
        <taxon>ecological metagenomes</taxon>
    </lineage>
</organism>
<reference evidence="1" key="1">
    <citation type="journal article" date="2015" name="Nature">
        <title>Complex archaea that bridge the gap between prokaryotes and eukaryotes.</title>
        <authorList>
            <person name="Spang A."/>
            <person name="Saw J.H."/>
            <person name="Jorgensen S.L."/>
            <person name="Zaremba-Niedzwiedzka K."/>
            <person name="Martijn J."/>
            <person name="Lind A.E."/>
            <person name="van Eijk R."/>
            <person name="Schleper C."/>
            <person name="Guy L."/>
            <person name="Ettema T.J."/>
        </authorList>
    </citation>
    <scope>NUCLEOTIDE SEQUENCE</scope>
</reference>
<dbReference type="EMBL" id="LAZR01009373">
    <property type="protein sequence ID" value="KKM73002.1"/>
    <property type="molecule type" value="Genomic_DNA"/>
</dbReference>
<protein>
    <submittedName>
        <fullName evidence="1">Uncharacterized protein</fullName>
    </submittedName>
</protein>
<gene>
    <name evidence="1" type="ORF">LCGC14_1414810</name>
</gene>
<sequence>MSELPEVDPNECWGKSFRIPTVVGHGSGRGFGFDNLSLPRRWEEALPTMCGEHFRVRFEQFAHRVAGTYGLEVLTTQWDENGLLRNVRLSCGNCCCMGLSTSPFGSESLSFLTHNVDGLLDATCLFEIGAKYINEMLNRIYGSDR</sequence>